<sequence>MSIFPIESPRIRLLSEEIDSLFEHYLQLLHQYDSLRSSLSTLQASIQQNIARANFDAQRGVRYGQDCYDQRMQAVRRCCVTTGPEGTIFSVSEIQTLRSAASEGLREENADVDAREKEPDIEGEEGDAGKATDERKGGTKPKDPLRMFGILTPQALRLAQGEAIKMVEEIVPKLVQVDAEMKEVEIKIRRARKFRAKAEAAEKPAVAERMQEGVVS</sequence>
<dbReference type="GO" id="GO:0051082">
    <property type="term" value="F:unfolded protein binding"/>
    <property type="evidence" value="ECO:0007669"/>
    <property type="project" value="TreeGrafter"/>
</dbReference>
<evidence type="ECO:0000313" key="3">
    <source>
        <dbReference type="EMBL" id="PMD19425.1"/>
    </source>
</evidence>
<dbReference type="PANTHER" id="PTHR31996">
    <property type="entry name" value="COILED-COIL DOMAIN-CONTAINING PROTEIN 115"/>
    <property type="match status" value="1"/>
</dbReference>
<accession>A0A2J6PZF3</accession>
<dbReference type="Proteomes" id="UP000235672">
    <property type="component" value="Unassembled WGS sequence"/>
</dbReference>
<dbReference type="GO" id="GO:1990871">
    <property type="term" value="C:Vma12-Vma22 assembly complex"/>
    <property type="evidence" value="ECO:0007669"/>
    <property type="project" value="TreeGrafter"/>
</dbReference>
<dbReference type="AlphaFoldDB" id="A0A2J6PZF3"/>
<dbReference type="EMBL" id="KZ613489">
    <property type="protein sequence ID" value="PMD19425.1"/>
    <property type="molecule type" value="Genomic_DNA"/>
</dbReference>
<keyword evidence="4" id="KW-1185">Reference proteome</keyword>
<evidence type="ECO:0000256" key="2">
    <source>
        <dbReference type="SAM" id="MobiDB-lite"/>
    </source>
</evidence>
<feature type="compositionally biased region" description="Basic and acidic residues" evidence="2">
    <location>
        <begin position="127"/>
        <end position="144"/>
    </location>
</feature>
<name>A0A2J6PZF3_9HELO</name>
<dbReference type="GO" id="GO:0070072">
    <property type="term" value="P:vacuolar proton-transporting V-type ATPase complex assembly"/>
    <property type="evidence" value="ECO:0007669"/>
    <property type="project" value="InterPro"/>
</dbReference>
<protein>
    <recommendedName>
        <fullName evidence="1">Vacuolar ATPase assembly protein VMA22</fullName>
    </recommendedName>
</protein>
<dbReference type="STRING" id="1745343.A0A2J6PZF3"/>
<dbReference type="InterPro" id="IPR040357">
    <property type="entry name" value="Vma22/CCDC115"/>
</dbReference>
<organism evidence="3 4">
    <name type="scientific">Hyaloscypha hepaticicola</name>
    <dbReference type="NCBI Taxonomy" id="2082293"/>
    <lineage>
        <taxon>Eukaryota</taxon>
        <taxon>Fungi</taxon>
        <taxon>Dikarya</taxon>
        <taxon>Ascomycota</taxon>
        <taxon>Pezizomycotina</taxon>
        <taxon>Leotiomycetes</taxon>
        <taxon>Helotiales</taxon>
        <taxon>Hyaloscyphaceae</taxon>
        <taxon>Hyaloscypha</taxon>
    </lineage>
</organism>
<reference evidence="3 4" key="1">
    <citation type="submission" date="2016-05" db="EMBL/GenBank/DDBJ databases">
        <title>A degradative enzymes factory behind the ericoid mycorrhizal symbiosis.</title>
        <authorList>
            <consortium name="DOE Joint Genome Institute"/>
            <person name="Martino E."/>
            <person name="Morin E."/>
            <person name="Grelet G."/>
            <person name="Kuo A."/>
            <person name="Kohler A."/>
            <person name="Daghino S."/>
            <person name="Barry K."/>
            <person name="Choi C."/>
            <person name="Cichocki N."/>
            <person name="Clum A."/>
            <person name="Copeland A."/>
            <person name="Hainaut M."/>
            <person name="Haridas S."/>
            <person name="Labutti K."/>
            <person name="Lindquist E."/>
            <person name="Lipzen A."/>
            <person name="Khouja H.-R."/>
            <person name="Murat C."/>
            <person name="Ohm R."/>
            <person name="Olson A."/>
            <person name="Spatafora J."/>
            <person name="Veneault-Fourrey C."/>
            <person name="Henrissat B."/>
            <person name="Grigoriev I."/>
            <person name="Martin F."/>
            <person name="Perotto S."/>
        </authorList>
    </citation>
    <scope>NUCLEOTIDE SEQUENCE [LARGE SCALE GENOMIC DNA]</scope>
    <source>
        <strain evidence="3 4">UAMH 7357</strain>
    </source>
</reference>
<dbReference type="OrthoDB" id="408631at2759"/>
<dbReference type="PANTHER" id="PTHR31996:SF2">
    <property type="entry name" value="COILED-COIL DOMAIN-CONTAINING PROTEIN 115"/>
    <property type="match status" value="1"/>
</dbReference>
<evidence type="ECO:0000256" key="1">
    <source>
        <dbReference type="ARBA" id="ARBA00093634"/>
    </source>
</evidence>
<dbReference type="Pfam" id="PF21730">
    <property type="entry name" value="Vma22_CCDC115"/>
    <property type="match status" value="1"/>
</dbReference>
<feature type="region of interest" description="Disordered" evidence="2">
    <location>
        <begin position="100"/>
        <end position="144"/>
    </location>
</feature>
<evidence type="ECO:0000313" key="4">
    <source>
        <dbReference type="Proteomes" id="UP000235672"/>
    </source>
</evidence>
<gene>
    <name evidence="3" type="ORF">NA56DRAFT_202108</name>
</gene>
<proteinExistence type="predicted"/>
<feature type="compositionally biased region" description="Basic and acidic residues" evidence="2">
    <location>
        <begin position="104"/>
        <end position="120"/>
    </location>
</feature>